<feature type="region of interest" description="Disordered" evidence="1">
    <location>
        <begin position="14"/>
        <end position="62"/>
    </location>
</feature>
<protein>
    <submittedName>
        <fullName evidence="2">Uncharacterized protein</fullName>
    </submittedName>
</protein>
<feature type="compositionally biased region" description="Polar residues" evidence="1">
    <location>
        <begin position="20"/>
        <end position="33"/>
    </location>
</feature>
<sequence>MLSSIHQWLTAQIQVDPESKSNSQSQRTNSFPTATRREVAEKRQDKREEKIPPTTIRPFAFYGEPRASPSAVVACKADRAGSPSPDLSSVAWAIDEASDANRTSFRC</sequence>
<reference evidence="2 3" key="1">
    <citation type="submission" date="2024-11" db="EMBL/GenBank/DDBJ databases">
        <title>Chromosome-level genome assembly of Eucalyptus globulus Labill. provides insights into its genome evolution.</title>
        <authorList>
            <person name="Li X."/>
        </authorList>
    </citation>
    <scope>NUCLEOTIDE SEQUENCE [LARGE SCALE GENOMIC DNA]</scope>
    <source>
        <strain evidence="2">CL2024</strain>
        <tissue evidence="2">Fresh tender leaves</tissue>
    </source>
</reference>
<keyword evidence="3" id="KW-1185">Reference proteome</keyword>
<evidence type="ECO:0000313" key="3">
    <source>
        <dbReference type="Proteomes" id="UP001634007"/>
    </source>
</evidence>
<comment type="caution">
    <text evidence="2">The sequence shown here is derived from an EMBL/GenBank/DDBJ whole genome shotgun (WGS) entry which is preliminary data.</text>
</comment>
<accession>A0ABD3IL15</accession>
<gene>
    <name evidence="2" type="ORF">ACJRO7_006597</name>
</gene>
<feature type="compositionally biased region" description="Basic and acidic residues" evidence="1">
    <location>
        <begin position="35"/>
        <end position="51"/>
    </location>
</feature>
<proteinExistence type="predicted"/>
<evidence type="ECO:0000256" key="1">
    <source>
        <dbReference type="SAM" id="MobiDB-lite"/>
    </source>
</evidence>
<dbReference type="EMBL" id="JBJKBG010000011">
    <property type="protein sequence ID" value="KAL3714719.1"/>
    <property type="molecule type" value="Genomic_DNA"/>
</dbReference>
<dbReference type="Proteomes" id="UP001634007">
    <property type="component" value="Unassembled WGS sequence"/>
</dbReference>
<dbReference type="AlphaFoldDB" id="A0ABD3IL15"/>
<name>A0ABD3IL15_EUCGL</name>
<organism evidence="2 3">
    <name type="scientific">Eucalyptus globulus</name>
    <name type="common">Tasmanian blue gum</name>
    <dbReference type="NCBI Taxonomy" id="34317"/>
    <lineage>
        <taxon>Eukaryota</taxon>
        <taxon>Viridiplantae</taxon>
        <taxon>Streptophyta</taxon>
        <taxon>Embryophyta</taxon>
        <taxon>Tracheophyta</taxon>
        <taxon>Spermatophyta</taxon>
        <taxon>Magnoliopsida</taxon>
        <taxon>eudicotyledons</taxon>
        <taxon>Gunneridae</taxon>
        <taxon>Pentapetalae</taxon>
        <taxon>rosids</taxon>
        <taxon>malvids</taxon>
        <taxon>Myrtales</taxon>
        <taxon>Myrtaceae</taxon>
        <taxon>Myrtoideae</taxon>
        <taxon>Eucalypteae</taxon>
        <taxon>Eucalyptus</taxon>
    </lineage>
</organism>
<evidence type="ECO:0000313" key="2">
    <source>
        <dbReference type="EMBL" id="KAL3714719.1"/>
    </source>
</evidence>